<keyword evidence="2" id="KW-1185">Reference proteome</keyword>
<reference evidence="1" key="1">
    <citation type="submission" date="2020-06" db="EMBL/GenBank/DDBJ databases">
        <title>Draft genome of Bugula neritina, a colonial animal packing powerful symbionts and potential medicines.</title>
        <authorList>
            <person name="Rayko M."/>
        </authorList>
    </citation>
    <scope>NUCLEOTIDE SEQUENCE [LARGE SCALE GENOMIC DNA]</scope>
    <source>
        <strain evidence="1">Kwan_BN1</strain>
    </source>
</reference>
<evidence type="ECO:0000313" key="1">
    <source>
        <dbReference type="EMBL" id="KAF6016791.1"/>
    </source>
</evidence>
<gene>
    <name evidence="1" type="ORF">EB796_024900</name>
</gene>
<organism evidence="1 2">
    <name type="scientific">Bugula neritina</name>
    <name type="common">Brown bryozoan</name>
    <name type="synonym">Sertularia neritina</name>
    <dbReference type="NCBI Taxonomy" id="10212"/>
    <lineage>
        <taxon>Eukaryota</taxon>
        <taxon>Metazoa</taxon>
        <taxon>Spiralia</taxon>
        <taxon>Lophotrochozoa</taxon>
        <taxon>Bryozoa</taxon>
        <taxon>Gymnolaemata</taxon>
        <taxon>Cheilostomatida</taxon>
        <taxon>Flustrina</taxon>
        <taxon>Buguloidea</taxon>
        <taxon>Bugulidae</taxon>
        <taxon>Bugula</taxon>
    </lineage>
</organism>
<dbReference type="EMBL" id="VXIV02003467">
    <property type="protein sequence ID" value="KAF6016791.1"/>
    <property type="molecule type" value="Genomic_DNA"/>
</dbReference>
<name>A0A7J7ITQ9_BUGNE</name>
<evidence type="ECO:0000313" key="2">
    <source>
        <dbReference type="Proteomes" id="UP000593567"/>
    </source>
</evidence>
<proteinExistence type="predicted"/>
<accession>A0A7J7ITQ9</accession>
<dbReference type="AlphaFoldDB" id="A0A7J7ITQ9"/>
<dbReference type="Proteomes" id="UP000593567">
    <property type="component" value="Unassembled WGS sequence"/>
</dbReference>
<comment type="caution">
    <text evidence="1">The sequence shown here is derived from an EMBL/GenBank/DDBJ whole genome shotgun (WGS) entry which is preliminary data.</text>
</comment>
<sequence length="81" mass="9299">MSVIGSINTHFITSSCPARVIVGRQLSIMSPITYCYSAQLYLHDIQHLPRYQCDQPPSYIKERLSLLVNYSSLMTHVQVRQ</sequence>
<protein>
    <submittedName>
        <fullName evidence="1">Uncharacterized protein</fullName>
    </submittedName>
</protein>